<dbReference type="RefSeq" id="WP_161825280.1">
    <property type="nucleotide sequence ID" value="NZ_WVIC01000017.1"/>
</dbReference>
<reference evidence="1" key="1">
    <citation type="submission" date="2019-12" db="EMBL/GenBank/DDBJ databases">
        <title>High-Quality draft genome sequences of three cyanobacteria isolated from the limestone walls of the Old Cathedral of Coimbra.</title>
        <authorList>
            <person name="Tiago I."/>
            <person name="Soares F."/>
            <person name="Portugal A."/>
        </authorList>
    </citation>
    <scope>NUCLEOTIDE SEQUENCE [LARGE SCALE GENOMIC DNA]</scope>
    <source>
        <strain evidence="1">C</strain>
    </source>
</reference>
<protein>
    <submittedName>
        <fullName evidence="1">Uncharacterized protein</fullName>
    </submittedName>
</protein>
<dbReference type="AlphaFoldDB" id="A0A8K1ZXP0"/>
<comment type="caution">
    <text evidence="1">The sequence shown here is derived from an EMBL/GenBank/DDBJ whole genome shotgun (WGS) entry which is preliminary data.</text>
</comment>
<dbReference type="NCBIfam" id="NF045598">
    <property type="entry name" value="asr1405_asl0597"/>
    <property type="match status" value="1"/>
</dbReference>
<evidence type="ECO:0000313" key="2">
    <source>
        <dbReference type="Proteomes" id="UP000607397"/>
    </source>
</evidence>
<dbReference type="InterPro" id="IPR054637">
    <property type="entry name" value="Asr1405_Asl0597-like"/>
</dbReference>
<evidence type="ECO:0000313" key="1">
    <source>
        <dbReference type="EMBL" id="NCJ06798.1"/>
    </source>
</evidence>
<accession>A0A8K1ZXP0</accession>
<dbReference type="Proteomes" id="UP000607397">
    <property type="component" value="Unassembled WGS sequence"/>
</dbReference>
<dbReference type="EMBL" id="WVIC01000017">
    <property type="protein sequence ID" value="NCJ06798.1"/>
    <property type="molecule type" value="Genomic_DNA"/>
</dbReference>
<keyword evidence="2" id="KW-1185">Reference proteome</keyword>
<sequence length="81" mass="9500">MNSSRSRETSITQTLSVDRCDRWEVCQRLLELSVPAWRSTDGQLYAEVRGVTDAVHVYSVVRQIQAQRQEQADWLERCWQS</sequence>
<proteinExistence type="predicted"/>
<gene>
    <name evidence="1" type="ORF">GS597_09810</name>
</gene>
<organism evidence="1 2">
    <name type="scientific">Petrachloros mirabilis ULC683</name>
    <dbReference type="NCBI Taxonomy" id="2781853"/>
    <lineage>
        <taxon>Bacteria</taxon>
        <taxon>Bacillati</taxon>
        <taxon>Cyanobacteriota</taxon>
        <taxon>Cyanophyceae</taxon>
        <taxon>Synechococcales</taxon>
        <taxon>Petrachlorosaceae</taxon>
        <taxon>Petrachloros</taxon>
        <taxon>Petrachloros mirabilis</taxon>
    </lineage>
</organism>
<name>A0A8K1ZXP0_9CYAN</name>